<dbReference type="RefSeq" id="WP_256396863.1">
    <property type="nucleotide sequence ID" value="NZ_JANHDJ010000005.1"/>
</dbReference>
<dbReference type="Proteomes" id="UP001597052">
    <property type="component" value="Unassembled WGS sequence"/>
</dbReference>
<reference evidence="3 4" key="1">
    <citation type="journal article" date="2019" name="Int. J. Syst. Evol. Microbiol.">
        <title>The Global Catalogue of Microorganisms (GCM) 10K type strain sequencing project: providing services to taxonomists for standard genome sequencing and annotation.</title>
        <authorList>
            <consortium name="The Broad Institute Genomics Platform"/>
            <consortium name="The Broad Institute Genome Sequencing Center for Infectious Disease"/>
            <person name="Wu L."/>
            <person name="Ma J."/>
        </authorList>
    </citation>
    <scope>NUCLEOTIDE SEQUENCE [LARGE SCALE GENOMIC DNA]</scope>
    <source>
        <strain evidence="3 4">CGMCC 1.10593</strain>
    </source>
</reference>
<feature type="region of interest" description="Disordered" evidence="1">
    <location>
        <begin position="55"/>
        <end position="74"/>
    </location>
</feature>
<evidence type="ECO:0000256" key="1">
    <source>
        <dbReference type="SAM" id="MobiDB-lite"/>
    </source>
</evidence>
<protein>
    <recommendedName>
        <fullName evidence="2">DUF8106 domain-containing protein</fullName>
    </recommendedName>
</protein>
<organism evidence="3 4">
    <name type="scientific">Halohasta litorea</name>
    <dbReference type="NCBI Taxonomy" id="869891"/>
    <lineage>
        <taxon>Archaea</taxon>
        <taxon>Methanobacteriati</taxon>
        <taxon>Methanobacteriota</taxon>
        <taxon>Stenosarchaea group</taxon>
        <taxon>Halobacteria</taxon>
        <taxon>Halobacteriales</taxon>
        <taxon>Haloferacaceae</taxon>
        <taxon>Halohasta</taxon>
    </lineage>
</organism>
<sequence>MSATTVFSQRSPKAMLYCPNCGFASRINGEWVIHLNASSVDYECPNCETIIDSRRDGSELTTRHEGGLQFSNAD</sequence>
<dbReference type="AlphaFoldDB" id="A0ABD6D5P0"/>
<accession>A0ABD6D5P0</accession>
<comment type="caution">
    <text evidence="3">The sequence shown here is derived from an EMBL/GenBank/DDBJ whole genome shotgun (WGS) entry which is preliminary data.</text>
</comment>
<gene>
    <name evidence="3" type="ORF">ACFSBW_06565</name>
</gene>
<name>A0ABD6D5P0_9EURY</name>
<evidence type="ECO:0000313" key="3">
    <source>
        <dbReference type="EMBL" id="MFD1641535.1"/>
    </source>
</evidence>
<evidence type="ECO:0000259" key="2">
    <source>
        <dbReference type="Pfam" id="PF26408"/>
    </source>
</evidence>
<dbReference type="InterPro" id="IPR058419">
    <property type="entry name" value="DUF8106"/>
</dbReference>
<feature type="compositionally biased region" description="Basic and acidic residues" evidence="1">
    <location>
        <begin position="55"/>
        <end position="66"/>
    </location>
</feature>
<dbReference type="Pfam" id="PF26408">
    <property type="entry name" value="DUF8106"/>
    <property type="match status" value="1"/>
</dbReference>
<keyword evidence="4" id="KW-1185">Reference proteome</keyword>
<feature type="domain" description="DUF8106" evidence="2">
    <location>
        <begin position="12"/>
        <end position="54"/>
    </location>
</feature>
<dbReference type="EMBL" id="JBHUDM010000002">
    <property type="protein sequence ID" value="MFD1641535.1"/>
    <property type="molecule type" value="Genomic_DNA"/>
</dbReference>
<evidence type="ECO:0000313" key="4">
    <source>
        <dbReference type="Proteomes" id="UP001597052"/>
    </source>
</evidence>
<proteinExistence type="predicted"/>